<organism evidence="2 3">
    <name type="scientific">Actinoplanes xinjiangensis</name>
    <dbReference type="NCBI Taxonomy" id="512350"/>
    <lineage>
        <taxon>Bacteria</taxon>
        <taxon>Bacillati</taxon>
        <taxon>Actinomycetota</taxon>
        <taxon>Actinomycetes</taxon>
        <taxon>Micromonosporales</taxon>
        <taxon>Micromonosporaceae</taxon>
        <taxon>Actinoplanes</taxon>
    </lineage>
</organism>
<dbReference type="CDD" id="cd07043">
    <property type="entry name" value="STAS_anti-anti-sigma_factors"/>
    <property type="match status" value="1"/>
</dbReference>
<gene>
    <name evidence="2" type="ORF">BC793_13115</name>
</gene>
<proteinExistence type="predicted"/>
<name>A0A316EIQ4_9ACTN</name>
<dbReference type="Pfam" id="PF01740">
    <property type="entry name" value="STAS"/>
    <property type="match status" value="1"/>
</dbReference>
<evidence type="ECO:0000313" key="3">
    <source>
        <dbReference type="Proteomes" id="UP000245697"/>
    </source>
</evidence>
<dbReference type="RefSeq" id="WP_109601972.1">
    <property type="nucleotide sequence ID" value="NZ_BONA01000085.1"/>
</dbReference>
<sequence>MTPELTLTTGPGPDGAVVLTASGEIDMSNAETFAGALTRAVADAAGARLVVDLTAVEYLDSAGLAALFAQADHIELRTGPLLAPLLEISGLSDLTTVHQL</sequence>
<dbReference type="Proteomes" id="UP000245697">
    <property type="component" value="Unassembled WGS sequence"/>
</dbReference>
<dbReference type="Gene3D" id="3.30.750.24">
    <property type="entry name" value="STAS domain"/>
    <property type="match status" value="1"/>
</dbReference>
<dbReference type="GO" id="GO:0043856">
    <property type="term" value="F:anti-sigma factor antagonist activity"/>
    <property type="evidence" value="ECO:0007669"/>
    <property type="project" value="TreeGrafter"/>
</dbReference>
<dbReference type="EMBL" id="QGGR01000031">
    <property type="protein sequence ID" value="PWK32020.1"/>
    <property type="molecule type" value="Genomic_DNA"/>
</dbReference>
<dbReference type="SUPFAM" id="SSF52091">
    <property type="entry name" value="SpoIIaa-like"/>
    <property type="match status" value="1"/>
</dbReference>
<dbReference type="PANTHER" id="PTHR33495:SF2">
    <property type="entry name" value="ANTI-SIGMA FACTOR ANTAGONIST TM_1081-RELATED"/>
    <property type="match status" value="1"/>
</dbReference>
<evidence type="ECO:0000259" key="1">
    <source>
        <dbReference type="PROSITE" id="PS50801"/>
    </source>
</evidence>
<dbReference type="InterPro" id="IPR036513">
    <property type="entry name" value="STAS_dom_sf"/>
</dbReference>
<dbReference type="PROSITE" id="PS50801">
    <property type="entry name" value="STAS"/>
    <property type="match status" value="1"/>
</dbReference>
<keyword evidence="3" id="KW-1185">Reference proteome</keyword>
<dbReference type="PANTHER" id="PTHR33495">
    <property type="entry name" value="ANTI-SIGMA FACTOR ANTAGONIST TM_1081-RELATED-RELATED"/>
    <property type="match status" value="1"/>
</dbReference>
<protein>
    <submittedName>
        <fullName evidence="2">Anti-anti-sigma factor</fullName>
    </submittedName>
</protein>
<comment type="caution">
    <text evidence="2">The sequence shown here is derived from an EMBL/GenBank/DDBJ whole genome shotgun (WGS) entry which is preliminary data.</text>
</comment>
<feature type="domain" description="STAS" evidence="1">
    <location>
        <begin position="14"/>
        <end position="100"/>
    </location>
</feature>
<dbReference type="OrthoDB" id="4628340at2"/>
<accession>A0A316EIQ4</accession>
<evidence type="ECO:0000313" key="2">
    <source>
        <dbReference type="EMBL" id="PWK32020.1"/>
    </source>
</evidence>
<dbReference type="AlphaFoldDB" id="A0A316EIQ4"/>
<dbReference type="InterPro" id="IPR002645">
    <property type="entry name" value="STAS_dom"/>
</dbReference>
<reference evidence="2 3" key="1">
    <citation type="submission" date="2018-05" db="EMBL/GenBank/DDBJ databases">
        <title>Genomic Encyclopedia of Archaeal and Bacterial Type Strains, Phase II (KMG-II): from individual species to whole genera.</title>
        <authorList>
            <person name="Goeker M."/>
        </authorList>
    </citation>
    <scope>NUCLEOTIDE SEQUENCE [LARGE SCALE GENOMIC DNA]</scope>
    <source>
        <strain evidence="2 3">DSM 45184</strain>
    </source>
</reference>